<dbReference type="SMART" id="SM00028">
    <property type="entry name" value="TPR"/>
    <property type="match status" value="6"/>
</dbReference>
<dbReference type="SUPFAM" id="SSF52540">
    <property type="entry name" value="P-loop containing nucleoside triphosphate hydrolases"/>
    <property type="match status" value="1"/>
</dbReference>
<dbReference type="GO" id="GO:0043531">
    <property type="term" value="F:ADP binding"/>
    <property type="evidence" value="ECO:0007669"/>
    <property type="project" value="InterPro"/>
</dbReference>
<comment type="caution">
    <text evidence="2">The sequence shown here is derived from an EMBL/GenBank/DDBJ whole genome shotgun (WGS) entry which is preliminary data.</text>
</comment>
<dbReference type="GO" id="GO:0003824">
    <property type="term" value="F:catalytic activity"/>
    <property type="evidence" value="ECO:0007669"/>
    <property type="project" value="InterPro"/>
</dbReference>
<reference evidence="2" key="1">
    <citation type="submission" date="2023-06" db="EMBL/GenBank/DDBJ databases">
        <title>Conoideocrella luteorostrata (Hypocreales: Clavicipitaceae), a potential biocontrol fungus for elongate hemlock scale in United States Christmas tree production areas.</title>
        <authorList>
            <person name="Barrett H."/>
            <person name="Lovett B."/>
            <person name="Macias A.M."/>
            <person name="Stajich J.E."/>
            <person name="Kasson M.T."/>
        </authorList>
    </citation>
    <scope>NUCLEOTIDE SEQUENCE</scope>
    <source>
        <strain evidence="2">ARSEF 14590</strain>
    </source>
</reference>
<dbReference type="SUPFAM" id="SSF53167">
    <property type="entry name" value="Purine and uridine phosphorylases"/>
    <property type="match status" value="1"/>
</dbReference>
<dbReference type="InterPro" id="IPR002182">
    <property type="entry name" value="NB-ARC"/>
</dbReference>
<evidence type="ECO:0000313" key="3">
    <source>
        <dbReference type="Proteomes" id="UP001251528"/>
    </source>
</evidence>
<dbReference type="InterPro" id="IPR019734">
    <property type="entry name" value="TPR_rpt"/>
</dbReference>
<dbReference type="GO" id="GO:0009116">
    <property type="term" value="P:nucleoside metabolic process"/>
    <property type="evidence" value="ECO:0007669"/>
    <property type="project" value="InterPro"/>
</dbReference>
<dbReference type="SUPFAM" id="SSF48452">
    <property type="entry name" value="TPR-like"/>
    <property type="match status" value="3"/>
</dbReference>
<evidence type="ECO:0000259" key="1">
    <source>
        <dbReference type="Pfam" id="PF00931"/>
    </source>
</evidence>
<dbReference type="Pfam" id="PF13424">
    <property type="entry name" value="TPR_12"/>
    <property type="match status" value="4"/>
</dbReference>
<dbReference type="InterPro" id="IPR027417">
    <property type="entry name" value="P-loop_NTPase"/>
</dbReference>
<gene>
    <name evidence="2" type="ORF">QQS21_009707</name>
</gene>
<name>A0AAJ0CGQ7_9HYPO</name>
<feature type="domain" description="NB-ARC" evidence="1">
    <location>
        <begin position="349"/>
        <end position="512"/>
    </location>
</feature>
<dbReference type="PANTHER" id="PTHR46082">
    <property type="entry name" value="ATP/GTP-BINDING PROTEIN-RELATED"/>
    <property type="match status" value="1"/>
</dbReference>
<organism evidence="2 3">
    <name type="scientific">Conoideocrella luteorostrata</name>
    <dbReference type="NCBI Taxonomy" id="1105319"/>
    <lineage>
        <taxon>Eukaryota</taxon>
        <taxon>Fungi</taxon>
        <taxon>Dikarya</taxon>
        <taxon>Ascomycota</taxon>
        <taxon>Pezizomycotina</taxon>
        <taxon>Sordariomycetes</taxon>
        <taxon>Hypocreomycetidae</taxon>
        <taxon>Hypocreales</taxon>
        <taxon>Clavicipitaceae</taxon>
        <taxon>Conoideocrella</taxon>
    </lineage>
</organism>
<accession>A0AAJ0CGQ7</accession>
<proteinExistence type="predicted"/>
<dbReference type="EMBL" id="JASWJB010000257">
    <property type="protein sequence ID" value="KAK2592600.1"/>
    <property type="molecule type" value="Genomic_DNA"/>
</dbReference>
<dbReference type="Gene3D" id="1.25.40.10">
    <property type="entry name" value="Tetratricopeptide repeat domain"/>
    <property type="match status" value="2"/>
</dbReference>
<evidence type="ECO:0000313" key="2">
    <source>
        <dbReference type="EMBL" id="KAK2592600.1"/>
    </source>
</evidence>
<dbReference type="Gene3D" id="3.40.50.1580">
    <property type="entry name" value="Nucleoside phosphorylase domain"/>
    <property type="match status" value="1"/>
</dbReference>
<sequence length="1091" mass="120435">MAGLDPRLYTVAWIAPLEIEAQAAMHMLDHRHPGHFPVSRGDDYVFQAGDVCGHNVVIATLPAGQEYGTGSAAALAGQIKKFFPNLWFGLLVGVAAGLPRLSGPRLRDIRLGDVLVALPEGDSAGLVAYDLGKETGTDGFQLLRFGHVLANTETVIRSAIGSIKLYAPDDAKIFLPYYEAMKHKKHANGTFTDPGQDQDRLFEADEAGTERIVRRDQRAQDRRTQVWYGPIGSGEKLLKDASKRSELRDRYGVIGLEMEAAGMMNRIPVGVIRGVCDYGDEHKNNNWQPYAAAMAAAYAKSVLNEIRPTPDQAGLSRQIQNPASNGNPYFYIPLKTNKNFVGRRHVICALMTKLFTQPHDSRVALWGLGGIGKTQVALQVASQTKEHDRNCSVFWASAVNIASYEQACNEIMKVAAIQGDKDENAKETVRRYLNSTQSGRWLLIVDNADDGDVIFGTSEQLGGCVDFLPSSDEGRILFTSRSRKVAVQLAGGGAICLEKLAPDEAMQYLAASLTQDSLGDMAKAAKLLDKLLYLPLAITQAVAYIAANGISVGEYLQLFENTDQDQIELLSSSFRDETRYAESQNAIATTWLISFHQISKTDKCASNLLRFIAFIEPKAIPQSILPWQGTEQRMTAAIGSLTGHGFLERRESRSTFDMHNLVHLATRVWIEKENNVVSCQLVVLTRLANVFPTHDWENRDLWRQYLPHALRVLRIRADKVERAYCDLGHWVGYCLSADGRIKEAIKVLEQVAALRTETLGESHPDKLASQHALAIVYEANGQAKEAVKLLEQVVAIYDETLEQSDPNRLASQHELAVAYRSNGQAREALRLLKKVVAIEETTLDESHPGRLTSQHALALAYEANGQAQKAIRLLKKVVAIREKTLEESHPDLLTSQHVLATSYQANGQAREALGLLKKVVAIREKILEESHPDLLTSQHALAVAYRSSGQAKEALGLLKQVDAFEEATLEESHPHRLITQHELAIAYEANGQVKEAIELLKKVVAIGEKTLEESHQDLLASQHELALIYAANGQAGEALVLLKKVVAIGEKTLEEGHPYRLVLQRALASVYEANRQTEEATQSLRQRAATE</sequence>
<protein>
    <recommendedName>
        <fullName evidence="1">NB-ARC domain-containing protein</fullName>
    </recommendedName>
</protein>
<dbReference type="AlphaFoldDB" id="A0AAJ0CGQ7"/>
<dbReference type="InterPro" id="IPR035994">
    <property type="entry name" value="Nucleoside_phosphorylase_sf"/>
</dbReference>
<dbReference type="InterPro" id="IPR053137">
    <property type="entry name" value="NLR-like"/>
</dbReference>
<dbReference type="Proteomes" id="UP001251528">
    <property type="component" value="Unassembled WGS sequence"/>
</dbReference>
<dbReference type="Pfam" id="PF00931">
    <property type="entry name" value="NB-ARC"/>
    <property type="match status" value="1"/>
</dbReference>
<keyword evidence="3" id="KW-1185">Reference proteome</keyword>
<dbReference type="Gene3D" id="3.40.50.300">
    <property type="entry name" value="P-loop containing nucleotide triphosphate hydrolases"/>
    <property type="match status" value="1"/>
</dbReference>
<dbReference type="InterPro" id="IPR011990">
    <property type="entry name" value="TPR-like_helical_dom_sf"/>
</dbReference>
<dbReference type="PANTHER" id="PTHR46082:SF11">
    <property type="entry name" value="AAA+ ATPASE DOMAIN-CONTAINING PROTEIN-RELATED"/>
    <property type="match status" value="1"/>
</dbReference>